<organism evidence="1 2">
    <name type="scientific">Thauera sinica</name>
    <dbReference type="NCBI Taxonomy" id="2665146"/>
    <lineage>
        <taxon>Bacteria</taxon>
        <taxon>Pseudomonadati</taxon>
        <taxon>Pseudomonadota</taxon>
        <taxon>Betaproteobacteria</taxon>
        <taxon>Rhodocyclales</taxon>
        <taxon>Zoogloeaceae</taxon>
        <taxon>Thauera</taxon>
    </lineage>
</organism>
<proteinExistence type="predicted"/>
<dbReference type="Proteomes" id="UP001595974">
    <property type="component" value="Unassembled WGS sequence"/>
</dbReference>
<evidence type="ECO:0008006" key="3">
    <source>
        <dbReference type="Google" id="ProtNLM"/>
    </source>
</evidence>
<comment type="caution">
    <text evidence="1">The sequence shown here is derived from an EMBL/GenBank/DDBJ whole genome shotgun (WGS) entry which is preliminary data.</text>
</comment>
<reference evidence="2" key="1">
    <citation type="journal article" date="2019" name="Int. J. Syst. Evol. Microbiol.">
        <title>The Global Catalogue of Microorganisms (GCM) 10K type strain sequencing project: providing services to taxonomists for standard genome sequencing and annotation.</title>
        <authorList>
            <consortium name="The Broad Institute Genomics Platform"/>
            <consortium name="The Broad Institute Genome Sequencing Center for Infectious Disease"/>
            <person name="Wu L."/>
            <person name="Ma J."/>
        </authorList>
    </citation>
    <scope>NUCLEOTIDE SEQUENCE [LARGE SCALE GENOMIC DNA]</scope>
    <source>
        <strain evidence="2">SHR3</strain>
    </source>
</reference>
<gene>
    <name evidence="1" type="ORF">ACFPTN_02775</name>
</gene>
<name>A0ABW1ALZ2_9RHOO</name>
<sequence>MRQLRNQMVHEYIEEPAVLRDALEAGHDFVPQLVTTAQRLVTEVEARLGEDAR</sequence>
<accession>A0ABW1ALZ2</accession>
<evidence type="ECO:0000313" key="1">
    <source>
        <dbReference type="EMBL" id="MFC5768285.1"/>
    </source>
</evidence>
<evidence type="ECO:0000313" key="2">
    <source>
        <dbReference type="Proteomes" id="UP001595974"/>
    </source>
</evidence>
<protein>
    <recommendedName>
        <fullName evidence="3">DUF86 domain-containing protein</fullName>
    </recommendedName>
</protein>
<dbReference type="RefSeq" id="WP_198363255.1">
    <property type="nucleotide sequence ID" value="NZ_JBHSOG010000008.1"/>
</dbReference>
<keyword evidence="2" id="KW-1185">Reference proteome</keyword>
<dbReference type="EMBL" id="JBHSOG010000008">
    <property type="protein sequence ID" value="MFC5768285.1"/>
    <property type="molecule type" value="Genomic_DNA"/>
</dbReference>